<proteinExistence type="predicted"/>
<dbReference type="GO" id="GO:0005524">
    <property type="term" value="F:ATP binding"/>
    <property type="evidence" value="ECO:0007669"/>
    <property type="project" value="UniProtKB-KW"/>
</dbReference>
<gene>
    <name evidence="3" type="ORF">EAS61_38755</name>
</gene>
<reference evidence="3 4" key="1">
    <citation type="submission" date="2018-11" db="EMBL/GenBank/DDBJ databases">
        <title>Bradyrhizobium sp. nov., isolated from effective nodules of peanut in China.</title>
        <authorList>
            <person name="Li Y."/>
        </authorList>
    </citation>
    <scope>NUCLEOTIDE SEQUENCE [LARGE SCALE GENOMIC DNA]</scope>
    <source>
        <strain evidence="3 4">CCBAU 51770</strain>
    </source>
</reference>
<evidence type="ECO:0000313" key="3">
    <source>
        <dbReference type="EMBL" id="RXG84484.1"/>
    </source>
</evidence>
<dbReference type="EMBL" id="RKMK01000072">
    <property type="protein sequence ID" value="RXG84484.1"/>
    <property type="molecule type" value="Genomic_DNA"/>
</dbReference>
<feature type="domain" description="Helicase HerA central" evidence="2">
    <location>
        <begin position="163"/>
        <end position="404"/>
    </location>
</feature>
<feature type="compositionally biased region" description="Basic residues" evidence="1">
    <location>
        <begin position="581"/>
        <end position="596"/>
    </location>
</feature>
<dbReference type="InterPro" id="IPR027417">
    <property type="entry name" value="P-loop_NTPase"/>
</dbReference>
<sequence>MMDIAASIEQIDQTNSTDDWRRIGTVVGNAGTSEFTFILKQFQANVGDIISLGMEVPADGYASRNRIYVWARVTDIQRFNPFFPYEAAQEIAGEGIPLEDTILSGTRDQLQATALILGATTDQNLSVLFPLRYPVKPAAEVFHPPAAAVRNLLIGGRERERNVKIGALIARDDVDVTLSAPKLVARHLAILAMTGGGKTVAARRIIRELIGHGYPLLILDPHGDYIGLSKCREMLAEEAPGCEIRLFYPELLIQKDGEGTITKLVLQMTSGLTDPQAEYLRAMYERTNAKEGEQAVRYIDRLITQAQADIAGATPPRGIGGAGNWKGTIGAVLRSLRIVRDRLQRMVRTSEQMRASPKLKDMDFEPLPNPFSEPEKIIKPGQTSILYLGGYDHITQCSIAAITLETLFDYRANLTTRIAPFFSVIEEAHTFIPSMREGTEDAVSLPVIRRIITEGRKFGTGLMLISQRPSRLDETIVAQCNSFLILRLVNPRDQTFVRSIMENLTEADARMIPGFGPGQGIISGQVVRFPLPVSVRMDRELMVADLGDEDFFEQMESWEPDEDAGVREAMAESIQRVDGNRRRKTASKRRSRKGRN</sequence>
<dbReference type="AlphaFoldDB" id="A0A4V1KUJ3"/>
<accession>A0A4V1KUJ3</accession>
<protein>
    <submittedName>
        <fullName evidence="3">ATP-binding protein</fullName>
    </submittedName>
</protein>
<comment type="caution">
    <text evidence="3">The sequence shown here is derived from an EMBL/GenBank/DDBJ whole genome shotgun (WGS) entry which is preliminary data.</text>
</comment>
<dbReference type="Proteomes" id="UP000290174">
    <property type="component" value="Unassembled WGS sequence"/>
</dbReference>
<name>A0A4V1KUJ3_9BRAD</name>
<dbReference type="SUPFAM" id="SSF52540">
    <property type="entry name" value="P-loop containing nucleoside triphosphate hydrolases"/>
    <property type="match status" value="1"/>
</dbReference>
<evidence type="ECO:0000256" key="1">
    <source>
        <dbReference type="SAM" id="MobiDB-lite"/>
    </source>
</evidence>
<dbReference type="InterPro" id="IPR002789">
    <property type="entry name" value="HerA_central"/>
</dbReference>
<feature type="region of interest" description="Disordered" evidence="1">
    <location>
        <begin position="573"/>
        <end position="596"/>
    </location>
</feature>
<dbReference type="Pfam" id="PF01935">
    <property type="entry name" value="DUF87"/>
    <property type="match status" value="1"/>
</dbReference>
<dbReference type="InterPro" id="IPR008571">
    <property type="entry name" value="HerA-like"/>
</dbReference>
<dbReference type="PANTHER" id="PTHR42957:SF2">
    <property type="entry name" value="HELICASE HERA CENTRAL DOMAIN-CONTAINING PROTEIN"/>
    <property type="match status" value="1"/>
</dbReference>
<dbReference type="PANTHER" id="PTHR42957">
    <property type="entry name" value="HELICASE MJ1565-RELATED"/>
    <property type="match status" value="1"/>
</dbReference>
<keyword evidence="3" id="KW-0547">Nucleotide-binding</keyword>
<dbReference type="Gene3D" id="3.40.50.300">
    <property type="entry name" value="P-loop containing nucleotide triphosphate hydrolases"/>
    <property type="match status" value="2"/>
</dbReference>
<keyword evidence="3" id="KW-0067">ATP-binding</keyword>
<evidence type="ECO:0000313" key="4">
    <source>
        <dbReference type="Proteomes" id="UP000290174"/>
    </source>
</evidence>
<evidence type="ECO:0000259" key="2">
    <source>
        <dbReference type="Pfam" id="PF01935"/>
    </source>
</evidence>
<organism evidence="3 4">
    <name type="scientific">Bradyrhizobium zhanjiangense</name>
    <dbReference type="NCBI Taxonomy" id="1325107"/>
    <lineage>
        <taxon>Bacteria</taxon>
        <taxon>Pseudomonadati</taxon>
        <taxon>Pseudomonadota</taxon>
        <taxon>Alphaproteobacteria</taxon>
        <taxon>Hyphomicrobiales</taxon>
        <taxon>Nitrobacteraceae</taxon>
        <taxon>Bradyrhizobium</taxon>
    </lineage>
</organism>